<evidence type="ECO:0000256" key="1">
    <source>
        <dbReference type="SAM" id="MobiDB-lite"/>
    </source>
</evidence>
<reference evidence="3 4" key="1">
    <citation type="submission" date="2021-01" db="EMBL/GenBank/DDBJ databases">
        <title>Whole genome shotgun sequence of Plantactinospora endophytica NBRC 110450.</title>
        <authorList>
            <person name="Komaki H."/>
            <person name="Tamura T."/>
        </authorList>
    </citation>
    <scope>NUCLEOTIDE SEQUENCE [LARGE SCALE GENOMIC DNA]</scope>
    <source>
        <strain evidence="3 4">NBRC 110450</strain>
    </source>
</reference>
<keyword evidence="2" id="KW-0812">Transmembrane</keyword>
<feature type="compositionally biased region" description="Polar residues" evidence="1">
    <location>
        <begin position="313"/>
        <end position="324"/>
    </location>
</feature>
<feature type="transmembrane region" description="Helical" evidence="2">
    <location>
        <begin position="201"/>
        <end position="225"/>
    </location>
</feature>
<comment type="caution">
    <text evidence="3">The sequence shown here is derived from an EMBL/GenBank/DDBJ whole genome shotgun (WGS) entry which is preliminary data.</text>
</comment>
<feature type="transmembrane region" description="Helical" evidence="2">
    <location>
        <begin position="114"/>
        <end position="135"/>
    </location>
</feature>
<feature type="transmembrane region" description="Helical" evidence="2">
    <location>
        <begin position="441"/>
        <end position="461"/>
    </location>
</feature>
<keyword evidence="2" id="KW-0472">Membrane</keyword>
<name>A0ABQ4E053_9ACTN</name>
<feature type="transmembrane region" description="Helical" evidence="2">
    <location>
        <begin position="347"/>
        <end position="369"/>
    </location>
</feature>
<feature type="transmembrane region" description="Helical" evidence="2">
    <location>
        <begin position="28"/>
        <end position="57"/>
    </location>
</feature>
<proteinExistence type="predicted"/>
<evidence type="ECO:0000313" key="3">
    <source>
        <dbReference type="EMBL" id="GIG87707.1"/>
    </source>
</evidence>
<organism evidence="3 4">
    <name type="scientific">Plantactinospora endophytica</name>
    <dbReference type="NCBI Taxonomy" id="673535"/>
    <lineage>
        <taxon>Bacteria</taxon>
        <taxon>Bacillati</taxon>
        <taxon>Actinomycetota</taxon>
        <taxon>Actinomycetes</taxon>
        <taxon>Micromonosporales</taxon>
        <taxon>Micromonosporaceae</taxon>
        <taxon>Plantactinospora</taxon>
    </lineage>
</organism>
<dbReference type="Proteomes" id="UP000646749">
    <property type="component" value="Unassembled WGS sequence"/>
</dbReference>
<accession>A0ABQ4E053</accession>
<gene>
    <name evidence="3" type="ORF">Pen02_26430</name>
</gene>
<feature type="transmembrane region" description="Helical" evidence="2">
    <location>
        <begin position="481"/>
        <end position="506"/>
    </location>
</feature>
<feature type="transmembrane region" description="Helical" evidence="2">
    <location>
        <begin position="155"/>
        <end position="180"/>
    </location>
</feature>
<feature type="transmembrane region" description="Helical" evidence="2">
    <location>
        <begin position="399"/>
        <end position="420"/>
    </location>
</feature>
<keyword evidence="2" id="KW-1133">Transmembrane helix</keyword>
<evidence type="ECO:0000313" key="4">
    <source>
        <dbReference type="Proteomes" id="UP000646749"/>
    </source>
</evidence>
<feature type="region of interest" description="Disordered" evidence="1">
    <location>
        <begin position="297"/>
        <end position="329"/>
    </location>
</feature>
<protein>
    <submittedName>
        <fullName evidence="3">Uncharacterized protein</fullName>
    </submittedName>
</protein>
<dbReference type="EMBL" id="BONW01000013">
    <property type="protein sequence ID" value="GIG87707.1"/>
    <property type="molecule type" value="Genomic_DNA"/>
</dbReference>
<keyword evidence="4" id="KW-1185">Reference proteome</keyword>
<feature type="transmembrane region" description="Helical" evidence="2">
    <location>
        <begin position="245"/>
        <end position="262"/>
    </location>
</feature>
<evidence type="ECO:0000256" key="2">
    <source>
        <dbReference type="SAM" id="Phobius"/>
    </source>
</evidence>
<sequence>MVLGVLAAVGCLCAAVTARREMGDTGRYVLAGFNAVAGAALCVYSFLFPVIVVSLLFEGARPGSLASLLATGSGIIGGTLCLIIAAGERRLAAHPCAACGRAHGRSPESRAEQAPVWAFTGAYLAVVGFVARMSVWLNDTIAGRWPSVASRANGISWTAIVVFMVLMTLAGTLLPLALAHRWGRLWPAWSGPLRGRAVPRWLVLGPGLFVGASLTAYFGIAGMTAWIRGEFGGPFLRLALEMGGYTLWGVGLLVAAASYFALTRPPCPQMDTRSGLMGPMDVYSAVRMRQSIRRFTDQPVPRDVPSAEPCQYPSGSSQPTTRRLTSTDDIDVAGPPRWARIAGTVGWMAPILGFVPLHLPWIFAIPFLAHPESFDAWYHGRSNGTESLPDGILGIPAGGFYLAGLTLLAILGGILSLGLIRPWGLVYPRWMPLLRGRRVPAWIPLTPTVLGSALMIGYALTLPLKIPRAIAEASPADPFTITGALVGLPIFLAWTVALPVAGWSYFRRTRRATHQFSASA</sequence>